<evidence type="ECO:0000313" key="2">
    <source>
        <dbReference type="EMBL" id="QHU02315.1"/>
    </source>
</evidence>
<feature type="region of interest" description="Disordered" evidence="1">
    <location>
        <begin position="68"/>
        <end position="106"/>
    </location>
</feature>
<feature type="compositionally biased region" description="Polar residues" evidence="1">
    <location>
        <begin position="73"/>
        <end position="99"/>
    </location>
</feature>
<evidence type="ECO:0000256" key="1">
    <source>
        <dbReference type="SAM" id="MobiDB-lite"/>
    </source>
</evidence>
<protein>
    <submittedName>
        <fullName evidence="2">Uncharacterized protein</fullName>
    </submittedName>
</protein>
<reference evidence="2" key="1">
    <citation type="journal article" date="2020" name="Nature">
        <title>Giant virus diversity and host interactions through global metagenomics.</title>
        <authorList>
            <person name="Schulz F."/>
            <person name="Roux S."/>
            <person name="Paez-Espino D."/>
            <person name="Jungbluth S."/>
            <person name="Walsh D.A."/>
            <person name="Denef V.J."/>
            <person name="McMahon K.D."/>
            <person name="Konstantinidis K.T."/>
            <person name="Eloe-Fadrosh E.A."/>
            <person name="Kyrpides N.C."/>
            <person name="Woyke T."/>
        </authorList>
    </citation>
    <scope>NUCLEOTIDE SEQUENCE</scope>
    <source>
        <strain evidence="2">GVMAG-M-3300025880-75</strain>
    </source>
</reference>
<sequence>MSNNSLMDWRNSFSLVNNNLNCKSGSTFRGAHASVQMPSGKKTCDIGNGGAAKPGPTTDTSSRIARIKKIQTRTRANVGTQSEGGTSRGAHSTVQNGLSSGADPKSRRAQLFGHYSVVPGHTSGRGGSSSDVIYFKNVFDRVSLNQPITNGNN</sequence>
<name>A0A6C0J962_9ZZZZ</name>
<organism evidence="2">
    <name type="scientific">viral metagenome</name>
    <dbReference type="NCBI Taxonomy" id="1070528"/>
    <lineage>
        <taxon>unclassified sequences</taxon>
        <taxon>metagenomes</taxon>
        <taxon>organismal metagenomes</taxon>
    </lineage>
</organism>
<dbReference type="EMBL" id="MN740356">
    <property type="protein sequence ID" value="QHU02315.1"/>
    <property type="molecule type" value="Genomic_DNA"/>
</dbReference>
<proteinExistence type="predicted"/>
<dbReference type="AlphaFoldDB" id="A0A6C0J962"/>
<accession>A0A6C0J962</accession>